<dbReference type="EMBL" id="CP075371">
    <property type="protein sequence ID" value="QVT78459.1"/>
    <property type="molecule type" value="Genomic_DNA"/>
</dbReference>
<feature type="region of interest" description="Disordered" evidence="1">
    <location>
        <begin position="87"/>
        <end position="109"/>
    </location>
</feature>
<accession>A0ABX8EDF4</accession>
<name>A0ABX8EDF4_9ACTN</name>
<gene>
    <name evidence="2" type="ORF">ENKNEFLB_00836</name>
</gene>
<sequence>MPAPRPRRTAADPRGLRLFVHLARIAAATADLGGLGQAGLRSDLRQLEAEAARERPRPAVARALVDEVVTGLAAVVSEETRALLAEARDDVRRPHPDLRAVDDEVSEAG</sequence>
<evidence type="ECO:0000313" key="2">
    <source>
        <dbReference type="EMBL" id="QVT78459.1"/>
    </source>
</evidence>
<dbReference type="RefSeq" id="WP_214058040.1">
    <property type="nucleotide sequence ID" value="NZ_BAAAHS010000002.1"/>
</dbReference>
<reference evidence="2 3" key="1">
    <citation type="submission" date="2021-05" db="EMBL/GenBank/DDBJ databases">
        <title>Complete genome of Nocardioides aquaticus KCTC 9944T isolated from meromictic and hypersaline Ekho Lake, Antarctica.</title>
        <authorList>
            <person name="Hwang K."/>
            <person name="Kim K.M."/>
            <person name="Choe H."/>
        </authorList>
    </citation>
    <scope>NUCLEOTIDE SEQUENCE [LARGE SCALE GENOMIC DNA]</scope>
    <source>
        <strain evidence="2 3">KCTC 9944</strain>
    </source>
</reference>
<proteinExistence type="predicted"/>
<feature type="compositionally biased region" description="Basic and acidic residues" evidence="1">
    <location>
        <begin position="87"/>
        <end position="102"/>
    </location>
</feature>
<protein>
    <submittedName>
        <fullName evidence="2">Uncharacterized protein</fullName>
    </submittedName>
</protein>
<evidence type="ECO:0000256" key="1">
    <source>
        <dbReference type="SAM" id="MobiDB-lite"/>
    </source>
</evidence>
<evidence type="ECO:0000313" key="3">
    <source>
        <dbReference type="Proteomes" id="UP000679307"/>
    </source>
</evidence>
<dbReference type="Proteomes" id="UP000679307">
    <property type="component" value="Chromosome"/>
</dbReference>
<keyword evidence="3" id="KW-1185">Reference proteome</keyword>
<organism evidence="2 3">
    <name type="scientific">Nocardioides aquaticus</name>
    <dbReference type="NCBI Taxonomy" id="160826"/>
    <lineage>
        <taxon>Bacteria</taxon>
        <taxon>Bacillati</taxon>
        <taxon>Actinomycetota</taxon>
        <taxon>Actinomycetes</taxon>
        <taxon>Propionibacteriales</taxon>
        <taxon>Nocardioidaceae</taxon>
        <taxon>Nocardioides</taxon>
    </lineage>
</organism>